<dbReference type="Proteomes" id="UP000663880">
    <property type="component" value="Unassembled WGS sequence"/>
</dbReference>
<dbReference type="AlphaFoldDB" id="A0A821UIA7"/>
<dbReference type="OrthoDB" id="6430887at2759"/>
<reference evidence="2" key="1">
    <citation type="submission" date="2021-02" db="EMBL/GenBank/DDBJ databases">
        <authorList>
            <person name="Steward A R."/>
        </authorList>
    </citation>
    <scope>NUCLEOTIDE SEQUENCE</scope>
</reference>
<evidence type="ECO:0000256" key="1">
    <source>
        <dbReference type="SAM" id="MobiDB-lite"/>
    </source>
</evidence>
<feature type="region of interest" description="Disordered" evidence="1">
    <location>
        <begin position="36"/>
        <end position="59"/>
    </location>
</feature>
<sequence>MLGIFRPENNGWKLEDNQYQFDWFDGDQLPAFVSESLDKNSEAETNNADIDDDDDDIDTQYKDIDVKPSYLEFELYSINLLSTVTL</sequence>
<proteinExistence type="predicted"/>
<accession>A0A821UIA7</accession>
<keyword evidence="3" id="KW-1185">Reference proteome</keyword>
<evidence type="ECO:0000313" key="2">
    <source>
        <dbReference type="EMBL" id="CAF4890809.1"/>
    </source>
</evidence>
<gene>
    <name evidence="2" type="ORF">PMACD_LOCUS10435</name>
</gene>
<protein>
    <submittedName>
        <fullName evidence="2">Uncharacterized protein</fullName>
    </submittedName>
</protein>
<evidence type="ECO:0000313" key="3">
    <source>
        <dbReference type="Proteomes" id="UP000663880"/>
    </source>
</evidence>
<organism evidence="2 3">
    <name type="scientific">Pieris macdunnoughi</name>
    <dbReference type="NCBI Taxonomy" id="345717"/>
    <lineage>
        <taxon>Eukaryota</taxon>
        <taxon>Metazoa</taxon>
        <taxon>Ecdysozoa</taxon>
        <taxon>Arthropoda</taxon>
        <taxon>Hexapoda</taxon>
        <taxon>Insecta</taxon>
        <taxon>Pterygota</taxon>
        <taxon>Neoptera</taxon>
        <taxon>Endopterygota</taxon>
        <taxon>Lepidoptera</taxon>
        <taxon>Glossata</taxon>
        <taxon>Ditrysia</taxon>
        <taxon>Papilionoidea</taxon>
        <taxon>Pieridae</taxon>
        <taxon>Pierinae</taxon>
        <taxon>Pieris</taxon>
    </lineage>
</organism>
<name>A0A821UIA7_9NEOP</name>
<comment type="caution">
    <text evidence="2">The sequence shown here is derived from an EMBL/GenBank/DDBJ whole genome shotgun (WGS) entry which is preliminary data.</text>
</comment>
<dbReference type="EMBL" id="CAJOBZ010000031">
    <property type="protein sequence ID" value="CAF4890809.1"/>
    <property type="molecule type" value="Genomic_DNA"/>
</dbReference>
<feature type="compositionally biased region" description="Acidic residues" evidence="1">
    <location>
        <begin position="49"/>
        <end position="58"/>
    </location>
</feature>